<dbReference type="EMBL" id="ML213622">
    <property type="protein sequence ID" value="TFK35339.1"/>
    <property type="molecule type" value="Genomic_DNA"/>
</dbReference>
<dbReference type="AlphaFoldDB" id="A0A5C3LQA1"/>
<protein>
    <submittedName>
        <fullName evidence="1">Uncharacterized protein</fullName>
    </submittedName>
</protein>
<reference evidence="1 2" key="1">
    <citation type="journal article" date="2019" name="Nat. Ecol. Evol.">
        <title>Megaphylogeny resolves global patterns of mushroom evolution.</title>
        <authorList>
            <person name="Varga T."/>
            <person name="Krizsan K."/>
            <person name="Foldi C."/>
            <person name="Dima B."/>
            <person name="Sanchez-Garcia M."/>
            <person name="Sanchez-Ramirez S."/>
            <person name="Szollosi G.J."/>
            <person name="Szarkandi J.G."/>
            <person name="Papp V."/>
            <person name="Albert L."/>
            <person name="Andreopoulos W."/>
            <person name="Angelini C."/>
            <person name="Antonin V."/>
            <person name="Barry K.W."/>
            <person name="Bougher N.L."/>
            <person name="Buchanan P."/>
            <person name="Buyck B."/>
            <person name="Bense V."/>
            <person name="Catcheside P."/>
            <person name="Chovatia M."/>
            <person name="Cooper J."/>
            <person name="Damon W."/>
            <person name="Desjardin D."/>
            <person name="Finy P."/>
            <person name="Geml J."/>
            <person name="Haridas S."/>
            <person name="Hughes K."/>
            <person name="Justo A."/>
            <person name="Karasinski D."/>
            <person name="Kautmanova I."/>
            <person name="Kiss B."/>
            <person name="Kocsube S."/>
            <person name="Kotiranta H."/>
            <person name="LaButti K.M."/>
            <person name="Lechner B.E."/>
            <person name="Liimatainen K."/>
            <person name="Lipzen A."/>
            <person name="Lukacs Z."/>
            <person name="Mihaltcheva S."/>
            <person name="Morgado L.N."/>
            <person name="Niskanen T."/>
            <person name="Noordeloos M.E."/>
            <person name="Ohm R.A."/>
            <person name="Ortiz-Santana B."/>
            <person name="Ovrebo C."/>
            <person name="Racz N."/>
            <person name="Riley R."/>
            <person name="Savchenko A."/>
            <person name="Shiryaev A."/>
            <person name="Soop K."/>
            <person name="Spirin V."/>
            <person name="Szebenyi C."/>
            <person name="Tomsovsky M."/>
            <person name="Tulloss R.E."/>
            <person name="Uehling J."/>
            <person name="Grigoriev I.V."/>
            <person name="Vagvolgyi C."/>
            <person name="Papp T."/>
            <person name="Martin F.M."/>
            <person name="Miettinen O."/>
            <person name="Hibbett D.S."/>
            <person name="Nagy L.G."/>
        </authorList>
    </citation>
    <scope>NUCLEOTIDE SEQUENCE [LARGE SCALE GENOMIC DNA]</scope>
    <source>
        <strain evidence="1 2">CBS 166.37</strain>
    </source>
</reference>
<evidence type="ECO:0000313" key="2">
    <source>
        <dbReference type="Proteomes" id="UP000308652"/>
    </source>
</evidence>
<proteinExistence type="predicted"/>
<name>A0A5C3LQA1_9AGAR</name>
<accession>A0A5C3LQA1</accession>
<sequence>MVQTYATSTKRESNALTLSLRGAIFSLTLRSVLFEHTSLPQAHTRTHQCRTLVIQISVDIECDVLYVLGIKLASASTAKSLAPTTMAMPSTSTTDFSLLCMGTTSYCTVYILTDSLVML</sequence>
<keyword evidence="2" id="KW-1185">Reference proteome</keyword>
<dbReference type="Proteomes" id="UP000308652">
    <property type="component" value="Unassembled WGS sequence"/>
</dbReference>
<organism evidence="1 2">
    <name type="scientific">Crucibulum laeve</name>
    <dbReference type="NCBI Taxonomy" id="68775"/>
    <lineage>
        <taxon>Eukaryota</taxon>
        <taxon>Fungi</taxon>
        <taxon>Dikarya</taxon>
        <taxon>Basidiomycota</taxon>
        <taxon>Agaricomycotina</taxon>
        <taxon>Agaricomycetes</taxon>
        <taxon>Agaricomycetidae</taxon>
        <taxon>Agaricales</taxon>
        <taxon>Agaricineae</taxon>
        <taxon>Nidulariaceae</taxon>
        <taxon>Crucibulum</taxon>
    </lineage>
</organism>
<gene>
    <name evidence="1" type="ORF">BDQ12DRAFT_688331</name>
</gene>
<evidence type="ECO:0000313" key="1">
    <source>
        <dbReference type="EMBL" id="TFK35339.1"/>
    </source>
</evidence>